<name>A0A8H6FUA0_9LECA</name>
<dbReference type="Proteomes" id="UP000578531">
    <property type="component" value="Unassembled WGS sequence"/>
</dbReference>
<keyword evidence="3" id="KW-1185">Reference proteome</keyword>
<evidence type="ECO:0000313" key="3">
    <source>
        <dbReference type="Proteomes" id="UP000578531"/>
    </source>
</evidence>
<accession>A0A8H6FUA0</accession>
<gene>
    <name evidence="2" type="ORF">HO173_007067</name>
</gene>
<sequence length="124" mass="13893">MCLSRTNQSQGQEAAKDSSGGKSWSRAREERRAGDNFSIALRDPLSTNDVERKVAESSAQELVIDKDPHEVVRYCLPESAQVAIVQHSEVARFQMELIGERGGVVVFAPLRRCFVCRPCFWLVP</sequence>
<evidence type="ECO:0000256" key="1">
    <source>
        <dbReference type="SAM" id="MobiDB-lite"/>
    </source>
</evidence>
<evidence type="ECO:0000313" key="2">
    <source>
        <dbReference type="EMBL" id="KAF6234847.1"/>
    </source>
</evidence>
<comment type="caution">
    <text evidence="2">The sequence shown here is derived from an EMBL/GenBank/DDBJ whole genome shotgun (WGS) entry which is preliminary data.</text>
</comment>
<organism evidence="2 3">
    <name type="scientific">Letharia columbiana</name>
    <dbReference type="NCBI Taxonomy" id="112416"/>
    <lineage>
        <taxon>Eukaryota</taxon>
        <taxon>Fungi</taxon>
        <taxon>Dikarya</taxon>
        <taxon>Ascomycota</taxon>
        <taxon>Pezizomycotina</taxon>
        <taxon>Lecanoromycetes</taxon>
        <taxon>OSLEUM clade</taxon>
        <taxon>Lecanoromycetidae</taxon>
        <taxon>Lecanorales</taxon>
        <taxon>Lecanorineae</taxon>
        <taxon>Parmeliaceae</taxon>
        <taxon>Letharia</taxon>
    </lineage>
</organism>
<dbReference type="GeneID" id="59288724"/>
<reference evidence="2 3" key="1">
    <citation type="journal article" date="2020" name="Genomics">
        <title>Complete, high-quality genomes from long-read metagenomic sequencing of two wolf lichen thalli reveals enigmatic genome architecture.</title>
        <authorList>
            <person name="McKenzie S.K."/>
            <person name="Walston R.F."/>
            <person name="Allen J.L."/>
        </authorList>
    </citation>
    <scope>NUCLEOTIDE SEQUENCE [LARGE SCALE GENOMIC DNA]</scope>
    <source>
        <strain evidence="2">WasteWater2</strain>
    </source>
</reference>
<protein>
    <submittedName>
        <fullName evidence="2">Uncharacterized protein</fullName>
    </submittedName>
</protein>
<dbReference type="RefSeq" id="XP_037164236.1">
    <property type="nucleotide sequence ID" value="XM_037308972.1"/>
</dbReference>
<feature type="region of interest" description="Disordered" evidence="1">
    <location>
        <begin position="1"/>
        <end position="31"/>
    </location>
</feature>
<dbReference type="EMBL" id="JACCJC010000028">
    <property type="protein sequence ID" value="KAF6234847.1"/>
    <property type="molecule type" value="Genomic_DNA"/>
</dbReference>
<proteinExistence type="predicted"/>
<dbReference type="AlphaFoldDB" id="A0A8H6FUA0"/>
<feature type="compositionally biased region" description="Polar residues" evidence="1">
    <location>
        <begin position="1"/>
        <end position="12"/>
    </location>
</feature>